<proteinExistence type="inferred from homology"/>
<dbReference type="SUPFAM" id="SSF48150">
    <property type="entry name" value="DNA-glycosylase"/>
    <property type="match status" value="1"/>
</dbReference>
<dbReference type="InterPro" id="IPR052054">
    <property type="entry name" value="Oxidative_DNA_repair_enzyme"/>
</dbReference>
<dbReference type="InterPro" id="IPR011257">
    <property type="entry name" value="DNA_glycosylase"/>
</dbReference>
<dbReference type="Pfam" id="PF00730">
    <property type="entry name" value="HhH-GPD"/>
    <property type="match status" value="1"/>
</dbReference>
<dbReference type="PANTHER" id="PTHR10242">
    <property type="entry name" value="8-OXOGUANINE DNA GLYCOSYLASE"/>
    <property type="match status" value="1"/>
</dbReference>
<dbReference type="RefSeq" id="WP_137096839.1">
    <property type="nucleotide sequence ID" value="NZ_SWMS01000027.1"/>
</dbReference>
<evidence type="ECO:0000256" key="2">
    <source>
        <dbReference type="ARBA" id="ARBA00012720"/>
    </source>
</evidence>
<name>A0ABY2RVH7_9PSEU</name>
<keyword evidence="6" id="KW-1185">Reference proteome</keyword>
<accession>A0ABY2RVH7</accession>
<dbReference type="PANTHER" id="PTHR10242:SF4">
    <property type="entry name" value="OS07G0657600 PROTEIN"/>
    <property type="match status" value="1"/>
</dbReference>
<evidence type="ECO:0000256" key="3">
    <source>
        <dbReference type="ARBA" id="ARBA00044632"/>
    </source>
</evidence>
<reference evidence="5 6" key="1">
    <citation type="journal article" date="2015" name="Antonie Van Leeuwenhoek">
        <title>Prauserella endophytica sp. nov., an endophytic actinobacterium isolated from Tamarix taklamakanensis.</title>
        <authorList>
            <person name="Liu J.M."/>
            <person name="Habden X."/>
            <person name="Guo L."/>
            <person name="Tuo L."/>
            <person name="Jiang Z.K."/>
            <person name="Liu S.W."/>
            <person name="Liu X.F."/>
            <person name="Chen L."/>
            <person name="Li R.F."/>
            <person name="Zhang Y.Q."/>
            <person name="Sun C.H."/>
        </authorList>
    </citation>
    <scope>NUCLEOTIDE SEQUENCE [LARGE SCALE GENOMIC DNA]</scope>
    <source>
        <strain evidence="5 6">CGMCC 4.7182</strain>
    </source>
</reference>
<comment type="similarity">
    <text evidence="1">Belongs to the type-1 OGG1 family.</text>
</comment>
<sequence length="312" mass="35003">MPDPRILAHVDTLRLAVKQPFNFRYTLWKPSHFATGLEQHSADTSWRTFRVGELLTGVVMAMEDADTLRAEVYADGAWQEADRDRLTARLTHSYGLDEDISAFVAQAEQVPPMREPLAALAGMRQSCPENLFEIAIISLLLQNATVARTTQMMTNLLDHYGRVVEFDGVTLKAFFTPEEIVGVDEATFRERDRLGYRAKYIGRFAEFFATHDPDVADHADKAELMREFQTIKGVGPYTAAIIASHAVRDPSALGLDVWNRKLLAKRFLGVDDAEADVVMAEMTRLFPGYEGLAGLYVIEDAYRAQAVVELIE</sequence>
<evidence type="ECO:0000313" key="5">
    <source>
        <dbReference type="EMBL" id="TKG62351.1"/>
    </source>
</evidence>
<evidence type="ECO:0000313" key="6">
    <source>
        <dbReference type="Proteomes" id="UP000309992"/>
    </source>
</evidence>
<dbReference type="EC" id="4.2.99.18" evidence="2"/>
<gene>
    <name evidence="5" type="ORF">FCN18_32050</name>
</gene>
<dbReference type="SMART" id="SM00478">
    <property type="entry name" value="ENDO3c"/>
    <property type="match status" value="1"/>
</dbReference>
<dbReference type="EMBL" id="SWMS01000027">
    <property type="protein sequence ID" value="TKG62351.1"/>
    <property type="molecule type" value="Genomic_DNA"/>
</dbReference>
<comment type="caution">
    <text evidence="5">The sequence shown here is derived from an EMBL/GenBank/DDBJ whole genome shotgun (WGS) entry which is preliminary data.</text>
</comment>
<feature type="domain" description="HhH-GPD" evidence="4">
    <location>
        <begin position="140"/>
        <end position="305"/>
    </location>
</feature>
<evidence type="ECO:0000256" key="1">
    <source>
        <dbReference type="ARBA" id="ARBA00010679"/>
    </source>
</evidence>
<dbReference type="Gene3D" id="1.10.340.30">
    <property type="entry name" value="Hypothetical protein, domain 2"/>
    <property type="match status" value="1"/>
</dbReference>
<dbReference type="Proteomes" id="UP000309992">
    <property type="component" value="Unassembled WGS sequence"/>
</dbReference>
<comment type="catalytic activity">
    <reaction evidence="3">
        <text>2'-deoxyribonucleotide-(2'-deoxyribose 5'-phosphate)-2'-deoxyribonucleotide-DNA = a 3'-end 2'-deoxyribonucleotide-(2,3-dehydro-2,3-deoxyribose 5'-phosphate)-DNA + a 5'-end 5'-phospho-2'-deoxyribonucleoside-DNA + H(+)</text>
        <dbReference type="Rhea" id="RHEA:66592"/>
        <dbReference type="Rhea" id="RHEA-COMP:13180"/>
        <dbReference type="Rhea" id="RHEA-COMP:16897"/>
        <dbReference type="Rhea" id="RHEA-COMP:17067"/>
        <dbReference type="ChEBI" id="CHEBI:15378"/>
        <dbReference type="ChEBI" id="CHEBI:136412"/>
        <dbReference type="ChEBI" id="CHEBI:157695"/>
        <dbReference type="ChEBI" id="CHEBI:167181"/>
        <dbReference type="EC" id="4.2.99.18"/>
    </reaction>
</comment>
<dbReference type="CDD" id="cd00056">
    <property type="entry name" value="ENDO3c"/>
    <property type="match status" value="1"/>
</dbReference>
<dbReference type="InterPro" id="IPR003265">
    <property type="entry name" value="HhH-GPD_domain"/>
</dbReference>
<protein>
    <recommendedName>
        <fullName evidence="2">DNA-(apurinic or apyrimidinic site) lyase</fullName>
        <ecNumber evidence="2">4.2.99.18</ecNumber>
    </recommendedName>
</protein>
<evidence type="ECO:0000259" key="4">
    <source>
        <dbReference type="SMART" id="SM00478"/>
    </source>
</evidence>
<organism evidence="5 6">
    <name type="scientific">Prauserella endophytica</name>
    <dbReference type="NCBI Taxonomy" id="1592324"/>
    <lineage>
        <taxon>Bacteria</taxon>
        <taxon>Bacillati</taxon>
        <taxon>Actinomycetota</taxon>
        <taxon>Actinomycetes</taxon>
        <taxon>Pseudonocardiales</taxon>
        <taxon>Pseudonocardiaceae</taxon>
        <taxon>Prauserella</taxon>
        <taxon>Prauserella coralliicola group</taxon>
    </lineage>
</organism>